<dbReference type="AlphaFoldDB" id="A0A6J6L442"/>
<sequence length="227" mass="24652">MTLVVLVRHAHSTANAAGILSGRIEDIHLSTQGKKQAKKLTTRLGDLEVKSVRISPMIRCAETIEPWAASNGSKVVIDQGINEMDYGTWSGRTLKTLSKEPLWKTIQEKPSKVTFPKGESMRAMQVRAMKSVTESAAKRGKGHVVIVSHGDVIKAIIASCLGMALDDFQRIVIDPASISIVDLSNARPRLLVMNNSSHSINEILASKHSKRLLVGGGEGLKKVNGRK</sequence>
<proteinExistence type="predicted"/>
<dbReference type="CDD" id="cd07067">
    <property type="entry name" value="HP_PGM_like"/>
    <property type="match status" value="1"/>
</dbReference>
<dbReference type="EMBL" id="CAEZWO010000025">
    <property type="protein sequence ID" value="CAB4655075.1"/>
    <property type="molecule type" value="Genomic_DNA"/>
</dbReference>
<organism evidence="2">
    <name type="scientific">freshwater metagenome</name>
    <dbReference type="NCBI Taxonomy" id="449393"/>
    <lineage>
        <taxon>unclassified sequences</taxon>
        <taxon>metagenomes</taxon>
        <taxon>ecological metagenomes</taxon>
    </lineage>
</organism>
<dbReference type="SUPFAM" id="SSF53254">
    <property type="entry name" value="Phosphoglycerate mutase-like"/>
    <property type="match status" value="1"/>
</dbReference>
<dbReference type="PANTHER" id="PTHR46517">
    <property type="entry name" value="FRUCTOSE-2,6-BISPHOSPHATASE TIGAR"/>
    <property type="match status" value="1"/>
</dbReference>
<dbReference type="SMART" id="SM00855">
    <property type="entry name" value="PGAM"/>
    <property type="match status" value="1"/>
</dbReference>
<dbReference type="GO" id="GO:0043456">
    <property type="term" value="P:regulation of pentose-phosphate shunt"/>
    <property type="evidence" value="ECO:0007669"/>
    <property type="project" value="TreeGrafter"/>
</dbReference>
<gene>
    <name evidence="2" type="ORF">UFOPK2254_00385</name>
</gene>
<accession>A0A6J6L442</accession>
<dbReference type="GO" id="GO:0004331">
    <property type="term" value="F:fructose-2,6-bisphosphate 2-phosphatase activity"/>
    <property type="evidence" value="ECO:0007669"/>
    <property type="project" value="TreeGrafter"/>
</dbReference>
<dbReference type="InterPro" id="IPR013078">
    <property type="entry name" value="His_Pase_superF_clade-1"/>
</dbReference>
<keyword evidence="1" id="KW-0378">Hydrolase</keyword>
<dbReference type="Pfam" id="PF00300">
    <property type="entry name" value="His_Phos_1"/>
    <property type="match status" value="1"/>
</dbReference>
<name>A0A6J6L442_9ZZZZ</name>
<dbReference type="PANTHER" id="PTHR46517:SF1">
    <property type="entry name" value="FRUCTOSE-2,6-BISPHOSPHATASE TIGAR"/>
    <property type="match status" value="1"/>
</dbReference>
<dbReference type="GO" id="GO:0045820">
    <property type="term" value="P:negative regulation of glycolytic process"/>
    <property type="evidence" value="ECO:0007669"/>
    <property type="project" value="TreeGrafter"/>
</dbReference>
<reference evidence="2" key="1">
    <citation type="submission" date="2020-05" db="EMBL/GenBank/DDBJ databases">
        <authorList>
            <person name="Chiriac C."/>
            <person name="Salcher M."/>
            <person name="Ghai R."/>
            <person name="Kavagutti S V."/>
        </authorList>
    </citation>
    <scope>NUCLEOTIDE SEQUENCE</scope>
</reference>
<evidence type="ECO:0000313" key="2">
    <source>
        <dbReference type="EMBL" id="CAB4655075.1"/>
    </source>
</evidence>
<dbReference type="InterPro" id="IPR029033">
    <property type="entry name" value="His_PPase_superfam"/>
</dbReference>
<dbReference type="NCBIfam" id="TIGR03848">
    <property type="entry name" value="MSMEG_4193"/>
    <property type="match status" value="1"/>
</dbReference>
<evidence type="ECO:0000256" key="1">
    <source>
        <dbReference type="ARBA" id="ARBA00022801"/>
    </source>
</evidence>
<protein>
    <submittedName>
        <fullName evidence="2">Unannotated protein</fullName>
    </submittedName>
</protein>
<dbReference type="Gene3D" id="3.40.50.1240">
    <property type="entry name" value="Phosphoglycerate mutase-like"/>
    <property type="match status" value="1"/>
</dbReference>
<dbReference type="InterPro" id="IPR022492">
    <property type="entry name" value="Phosphomutase_MSMEG4193_put"/>
</dbReference>
<dbReference type="GO" id="GO:0005829">
    <property type="term" value="C:cytosol"/>
    <property type="evidence" value="ECO:0007669"/>
    <property type="project" value="TreeGrafter"/>
</dbReference>
<dbReference type="InterPro" id="IPR051695">
    <property type="entry name" value="Phosphoglycerate_Mutase"/>
</dbReference>